<comment type="caution">
    <text evidence="14">The sequence shown here is derived from an EMBL/GenBank/DDBJ whole genome shotgun (WGS) entry which is preliminary data.</text>
</comment>
<dbReference type="PANTHER" id="PTHR45339:SF3">
    <property type="entry name" value="HISTIDINE KINASE"/>
    <property type="match status" value="1"/>
</dbReference>
<dbReference type="SMART" id="SM00388">
    <property type="entry name" value="HisKA"/>
    <property type="match status" value="1"/>
</dbReference>
<keyword evidence="7" id="KW-0067">ATP-binding</keyword>
<feature type="domain" description="PAS" evidence="12">
    <location>
        <begin position="52"/>
        <end position="95"/>
    </location>
</feature>
<dbReference type="InterPro" id="IPR003594">
    <property type="entry name" value="HATPase_dom"/>
</dbReference>
<dbReference type="CDD" id="cd16922">
    <property type="entry name" value="HATPase_EvgS-ArcB-TorS-like"/>
    <property type="match status" value="1"/>
</dbReference>
<keyword evidence="3" id="KW-0597">Phosphoprotein</keyword>
<dbReference type="FunFam" id="3.30.565.10:FF:000010">
    <property type="entry name" value="Sensor histidine kinase RcsC"/>
    <property type="match status" value="1"/>
</dbReference>
<dbReference type="FunFam" id="1.10.287.130:FF:000002">
    <property type="entry name" value="Two-component osmosensing histidine kinase"/>
    <property type="match status" value="1"/>
</dbReference>
<dbReference type="InterPro" id="IPR000014">
    <property type="entry name" value="PAS"/>
</dbReference>
<sequence>MAALAAGLLAALLTHLAASAGAPAAAVSAALVAAVVVFALGPRPSRAERPAVSSDYLAVFNGLADPTFIIGPDHRFLHVNDAACAALGYSRKELLALAPSDINPPSQAAAIADRYRELERTGRCHFETVHARKDGSTIPVEVHSSRLVLGGTAVICSTARDLTQAKRSEAAIRESRLILRSVLDTIPIRVFWKSQDLRYAGCNRAFANDLGLADPEQIVGRETSEFPFLNADARRKEDLAVLATGTALADYEGQLATHDGSTLSVRASKVPLRDAEGRLIGLLCTYQDISAQKRADETIRETVGRLETVLANLHSGLVVVNGAGTVVGVNRQFCDLYSIGRDPEELVGMTSTEFVELLRPCLLNPERHLGRIAELVAAGKPYHDEEYRLPNGRVVLRDFIPIAVDGIQSGRIWAHRDITELRSAEDHRHREERRLAALMQVHESYAGTEKDLLQVAVDEMANLSGSPVAYLHFVNPDQDTLDFVAWSTEARASCTAAAPSHQPLSKAGVWADCVRLRRAVIHNDYPATEGRQGVPQGHTPLARHLSIPVFEQDRIVAVAGVGNKGEPYLEEDVEELTLFVGGVWNLLRRKRSEQQLIEKEHFIRTVTDALPSLVCYWDRNLRCTFANARYGTWFGRTPEQMTNIHIRELLGDDLFRQNEGYMLRALKGEPQSFERTLVKKDGEVAYTWAHYIPDIVNDEVRGFFVLVADITELKRAQFQLEQLNVELKERTVQAETANRAKSEFLANMSHEIRTPMNAIMGMAYLALETSLTPQQREYLTQIQTASGNLLRIINDILDLSKIEAERLDLETTDVDVRSVFNQVSALVAPAAAQKGLEMSFDVPDTVPSPLVGDPLRLSQVLLNLANNAIKFTDTGRVSVSAGVEDLDGDSVVLRFVIADTGIGIDPATLPRLFQAFTQADTSTTRRFGGTGLGLTISRRLVELMGGTITAESTPGAGSTFTFTAVLRRPPVDRPAVARPPASSPRTLGSAPLVLVVEDHAINQVVSREMLSKLGARVEIAASGAEAIEKALAPEARHDLILMDLQMPDLDGYEVTRRIRNRNTAVPIVAATAHAMNHEISLCHAVGMNDHIAKPFGLAELRAVLERWLPASAAAGLRPSVSHTADPFHAAPPARERIAPLVSTLGRLLHRRSLESRSLVDQLRTLDPGNPHIQAVADCIGRLDFTAASARLAPLAVQLGIQAPDTTRHDPPQADHPAR</sequence>
<dbReference type="Gene3D" id="3.40.50.2300">
    <property type="match status" value="1"/>
</dbReference>
<dbReference type="CDD" id="cd00130">
    <property type="entry name" value="PAS"/>
    <property type="match status" value="3"/>
</dbReference>
<dbReference type="AlphaFoldDB" id="A0A1J5SR30"/>
<reference evidence="14" key="1">
    <citation type="submission" date="2016-10" db="EMBL/GenBank/DDBJ databases">
        <title>Sequence of Gallionella enrichment culture.</title>
        <authorList>
            <person name="Poehlein A."/>
            <person name="Muehling M."/>
            <person name="Daniel R."/>
        </authorList>
    </citation>
    <scope>NUCLEOTIDE SEQUENCE</scope>
</reference>
<dbReference type="NCBIfam" id="TIGR00229">
    <property type="entry name" value="sensory_box"/>
    <property type="match status" value="3"/>
</dbReference>
<dbReference type="EC" id="2.7.13.3" evidence="2"/>
<comment type="catalytic activity">
    <reaction evidence="1">
        <text>ATP + protein L-histidine = ADP + protein N-phospho-L-histidine.</text>
        <dbReference type="EC" id="2.7.13.3"/>
    </reaction>
</comment>
<keyword evidence="8" id="KW-0902">Two-component regulatory system</keyword>
<organism evidence="14">
    <name type="scientific">mine drainage metagenome</name>
    <dbReference type="NCBI Taxonomy" id="410659"/>
    <lineage>
        <taxon>unclassified sequences</taxon>
        <taxon>metagenomes</taxon>
        <taxon>ecological metagenomes</taxon>
    </lineage>
</organism>
<dbReference type="InterPro" id="IPR036890">
    <property type="entry name" value="HATPase_C_sf"/>
</dbReference>
<dbReference type="InterPro" id="IPR005467">
    <property type="entry name" value="His_kinase_dom"/>
</dbReference>
<evidence type="ECO:0000259" key="12">
    <source>
        <dbReference type="PROSITE" id="PS50112"/>
    </source>
</evidence>
<dbReference type="PROSITE" id="PS50109">
    <property type="entry name" value="HIS_KIN"/>
    <property type="match status" value="1"/>
</dbReference>
<dbReference type="Pfam" id="PF02518">
    <property type="entry name" value="HATPase_c"/>
    <property type="match status" value="1"/>
</dbReference>
<keyword evidence="5" id="KW-0547">Nucleotide-binding</keyword>
<keyword evidence="6" id="KW-0418">Kinase</keyword>
<evidence type="ECO:0000259" key="10">
    <source>
        <dbReference type="PROSITE" id="PS50109"/>
    </source>
</evidence>
<dbReference type="Pfam" id="PF13185">
    <property type="entry name" value="GAF_2"/>
    <property type="match status" value="1"/>
</dbReference>
<dbReference type="Gene3D" id="3.30.565.10">
    <property type="entry name" value="Histidine kinase-like ATPase, C-terminal domain"/>
    <property type="match status" value="1"/>
</dbReference>
<dbReference type="PROSITE" id="PS50113">
    <property type="entry name" value="PAC"/>
    <property type="match status" value="2"/>
</dbReference>
<evidence type="ECO:0000256" key="2">
    <source>
        <dbReference type="ARBA" id="ARBA00012438"/>
    </source>
</evidence>
<dbReference type="CDD" id="cd00082">
    <property type="entry name" value="HisKA"/>
    <property type="match status" value="1"/>
</dbReference>
<dbReference type="InterPro" id="IPR003661">
    <property type="entry name" value="HisK_dim/P_dom"/>
</dbReference>
<evidence type="ECO:0000256" key="3">
    <source>
        <dbReference type="ARBA" id="ARBA00022553"/>
    </source>
</evidence>
<dbReference type="EMBL" id="MLJW01000060">
    <property type="protein sequence ID" value="OIR04100.1"/>
    <property type="molecule type" value="Genomic_DNA"/>
</dbReference>
<dbReference type="PROSITE" id="PS50112">
    <property type="entry name" value="PAS"/>
    <property type="match status" value="1"/>
</dbReference>
<dbReference type="SUPFAM" id="SSF55874">
    <property type="entry name" value="ATPase domain of HSP90 chaperone/DNA topoisomerase II/histidine kinase"/>
    <property type="match status" value="1"/>
</dbReference>
<dbReference type="GO" id="GO:0000155">
    <property type="term" value="F:phosphorelay sensor kinase activity"/>
    <property type="evidence" value="ECO:0007669"/>
    <property type="project" value="InterPro"/>
</dbReference>
<dbReference type="SMART" id="SM00091">
    <property type="entry name" value="PAS"/>
    <property type="match status" value="3"/>
</dbReference>
<keyword evidence="9" id="KW-0175">Coiled coil</keyword>
<feature type="coiled-coil region" evidence="9">
    <location>
        <begin position="710"/>
        <end position="740"/>
    </location>
</feature>
<dbReference type="SUPFAM" id="SSF52172">
    <property type="entry name" value="CheY-like"/>
    <property type="match status" value="1"/>
</dbReference>
<dbReference type="Pfam" id="PF00072">
    <property type="entry name" value="Response_reg"/>
    <property type="match status" value="1"/>
</dbReference>
<dbReference type="GO" id="GO:0005524">
    <property type="term" value="F:ATP binding"/>
    <property type="evidence" value="ECO:0007669"/>
    <property type="project" value="UniProtKB-KW"/>
</dbReference>
<dbReference type="PROSITE" id="PS50110">
    <property type="entry name" value="RESPONSE_REGULATORY"/>
    <property type="match status" value="1"/>
</dbReference>
<dbReference type="SMART" id="SM00387">
    <property type="entry name" value="HATPase_c"/>
    <property type="match status" value="1"/>
</dbReference>
<accession>A0A1J5SR30</accession>
<evidence type="ECO:0000259" key="13">
    <source>
        <dbReference type="PROSITE" id="PS50113"/>
    </source>
</evidence>
<feature type="domain" description="Histidine kinase" evidence="10">
    <location>
        <begin position="747"/>
        <end position="968"/>
    </location>
</feature>
<feature type="domain" description="PAC" evidence="13">
    <location>
        <begin position="671"/>
        <end position="722"/>
    </location>
</feature>
<dbReference type="SMART" id="SM00086">
    <property type="entry name" value="PAC"/>
    <property type="match status" value="3"/>
</dbReference>
<proteinExistence type="predicted"/>
<dbReference type="SUPFAM" id="SSF47384">
    <property type="entry name" value="Homodimeric domain of signal transducing histidine kinase"/>
    <property type="match status" value="1"/>
</dbReference>
<dbReference type="SUPFAM" id="SSF55781">
    <property type="entry name" value="GAF domain-like"/>
    <property type="match status" value="1"/>
</dbReference>
<dbReference type="SMART" id="SM00065">
    <property type="entry name" value="GAF"/>
    <property type="match status" value="1"/>
</dbReference>
<feature type="domain" description="Response regulatory" evidence="11">
    <location>
        <begin position="992"/>
        <end position="1108"/>
    </location>
</feature>
<dbReference type="PANTHER" id="PTHR45339">
    <property type="entry name" value="HYBRID SIGNAL TRANSDUCTION HISTIDINE KINASE J"/>
    <property type="match status" value="1"/>
</dbReference>
<name>A0A1J5SR30_9ZZZZ</name>
<dbReference type="Gene3D" id="3.30.450.20">
    <property type="entry name" value="PAS domain"/>
    <property type="match status" value="4"/>
</dbReference>
<dbReference type="Gene3D" id="3.30.450.40">
    <property type="match status" value="1"/>
</dbReference>
<dbReference type="Pfam" id="PF13426">
    <property type="entry name" value="PAS_9"/>
    <property type="match status" value="1"/>
</dbReference>
<dbReference type="PRINTS" id="PR00344">
    <property type="entry name" value="BCTRLSENSOR"/>
</dbReference>
<dbReference type="SUPFAM" id="SSF55785">
    <property type="entry name" value="PYP-like sensor domain (PAS domain)"/>
    <property type="match status" value="4"/>
</dbReference>
<evidence type="ECO:0000256" key="5">
    <source>
        <dbReference type="ARBA" id="ARBA00022741"/>
    </source>
</evidence>
<dbReference type="Pfam" id="PF00512">
    <property type="entry name" value="HisKA"/>
    <property type="match status" value="1"/>
</dbReference>
<evidence type="ECO:0000256" key="7">
    <source>
        <dbReference type="ARBA" id="ARBA00022840"/>
    </source>
</evidence>
<evidence type="ECO:0000256" key="6">
    <source>
        <dbReference type="ARBA" id="ARBA00022777"/>
    </source>
</evidence>
<dbReference type="Gene3D" id="1.10.287.130">
    <property type="match status" value="1"/>
</dbReference>
<feature type="domain" description="PAC" evidence="13">
    <location>
        <begin position="249"/>
        <end position="301"/>
    </location>
</feature>
<gene>
    <name evidence="14" type="primary">arcB_9</name>
    <name evidence="14" type="ORF">GALL_138310</name>
</gene>
<dbReference type="SMART" id="SM00448">
    <property type="entry name" value="REC"/>
    <property type="match status" value="1"/>
</dbReference>
<evidence type="ECO:0000313" key="14">
    <source>
        <dbReference type="EMBL" id="OIR04100.1"/>
    </source>
</evidence>
<dbReference type="InterPro" id="IPR004358">
    <property type="entry name" value="Sig_transdc_His_kin-like_C"/>
</dbReference>
<dbReference type="InterPro" id="IPR001610">
    <property type="entry name" value="PAC"/>
</dbReference>
<protein>
    <recommendedName>
        <fullName evidence="2">histidine kinase</fullName>
        <ecNumber evidence="2">2.7.13.3</ecNumber>
    </recommendedName>
</protein>
<evidence type="ECO:0000259" key="11">
    <source>
        <dbReference type="PROSITE" id="PS50110"/>
    </source>
</evidence>
<evidence type="ECO:0000256" key="4">
    <source>
        <dbReference type="ARBA" id="ARBA00022679"/>
    </source>
</evidence>
<keyword evidence="4 14" id="KW-0808">Transferase</keyword>
<dbReference type="InterPro" id="IPR000700">
    <property type="entry name" value="PAS-assoc_C"/>
</dbReference>
<dbReference type="InterPro" id="IPR029016">
    <property type="entry name" value="GAF-like_dom_sf"/>
</dbReference>
<dbReference type="InterPro" id="IPR011006">
    <property type="entry name" value="CheY-like_superfamily"/>
</dbReference>
<evidence type="ECO:0000256" key="1">
    <source>
        <dbReference type="ARBA" id="ARBA00000085"/>
    </source>
</evidence>
<dbReference type="InterPro" id="IPR003018">
    <property type="entry name" value="GAF"/>
</dbReference>
<evidence type="ECO:0000256" key="9">
    <source>
        <dbReference type="SAM" id="Coils"/>
    </source>
</evidence>
<dbReference type="InterPro" id="IPR013656">
    <property type="entry name" value="PAS_4"/>
</dbReference>
<dbReference type="InterPro" id="IPR035965">
    <property type="entry name" value="PAS-like_dom_sf"/>
</dbReference>
<dbReference type="InterPro" id="IPR001789">
    <property type="entry name" value="Sig_transdc_resp-reg_receiver"/>
</dbReference>
<dbReference type="CDD" id="cd17546">
    <property type="entry name" value="REC_hyHK_CKI1_RcsC-like"/>
    <property type="match status" value="1"/>
</dbReference>
<dbReference type="InterPro" id="IPR036097">
    <property type="entry name" value="HisK_dim/P_sf"/>
</dbReference>
<evidence type="ECO:0000256" key="8">
    <source>
        <dbReference type="ARBA" id="ARBA00023012"/>
    </source>
</evidence>
<dbReference type="Pfam" id="PF08448">
    <property type="entry name" value="PAS_4"/>
    <property type="match status" value="3"/>
</dbReference>